<dbReference type="RefSeq" id="WP_197103077.1">
    <property type="nucleotide sequence ID" value="NZ_JACCEL010000001.1"/>
</dbReference>
<keyword evidence="3" id="KW-1185">Reference proteome</keyword>
<organism evidence="2 3">
    <name type="scientific">Ruoffia tabacinasalis</name>
    <dbReference type="NCBI Taxonomy" id="87458"/>
    <lineage>
        <taxon>Bacteria</taxon>
        <taxon>Bacillati</taxon>
        <taxon>Bacillota</taxon>
        <taxon>Bacilli</taxon>
        <taxon>Lactobacillales</taxon>
        <taxon>Aerococcaceae</taxon>
        <taxon>Ruoffia</taxon>
    </lineage>
</organism>
<dbReference type="EMBL" id="JACCEL010000001">
    <property type="protein sequence ID" value="MBG9977222.1"/>
    <property type="molecule type" value="Genomic_DNA"/>
</dbReference>
<protein>
    <submittedName>
        <fullName evidence="2">BppU family phage baseplate upper protein</fullName>
    </submittedName>
</protein>
<gene>
    <name evidence="2" type="ORF">HYQ42_00360</name>
</gene>
<sequence length="218" mass="24713">MRKNKTFEVNILSEQSSYVQTENASFYTSDTEAFLNFKPYDVDFNFTTATIALLNRDDNSLVSVDVTAVEGVAEFEMTPEVIAHFGNWVAQVVFKNDNESYTSGLISFDVNRHLMDERPPRLEDVESVSVLISEANAIISELEKAMSNMDFQKYDNHINDSAVHVTQANKNTWNNKQNALTAKEKEDFKRYTIVDDNGTDKTISFAVVNGQPVLRTEE</sequence>
<feature type="domain" description="BppU N-terminal" evidence="1">
    <location>
        <begin position="13"/>
        <end position="133"/>
    </location>
</feature>
<evidence type="ECO:0000259" key="1">
    <source>
        <dbReference type="Pfam" id="PF10651"/>
    </source>
</evidence>
<accession>A0ABS0LG62</accession>
<dbReference type="Proteomes" id="UP000823401">
    <property type="component" value="Unassembled WGS sequence"/>
</dbReference>
<dbReference type="InterPro" id="IPR018913">
    <property type="entry name" value="BppU_N"/>
</dbReference>
<proteinExistence type="predicted"/>
<evidence type="ECO:0000313" key="2">
    <source>
        <dbReference type="EMBL" id="MBG9977222.1"/>
    </source>
</evidence>
<name>A0ABS0LG62_9LACT</name>
<reference evidence="2 3" key="1">
    <citation type="submission" date="2020-07" db="EMBL/GenBank/DDBJ databases">
        <title>Facklamia lactis sp. nov., isolated from raw milk.</title>
        <authorList>
            <person name="Doll E.V."/>
            <person name="Huptas C."/>
            <person name="Staib L."/>
            <person name="Wenning M."/>
            <person name="Scherer S."/>
        </authorList>
    </citation>
    <scope>NUCLEOTIDE SEQUENCE [LARGE SCALE GENOMIC DNA]</scope>
    <source>
        <strain evidence="2 3">DSM 104272</strain>
    </source>
</reference>
<comment type="caution">
    <text evidence="2">The sequence shown here is derived from an EMBL/GenBank/DDBJ whole genome shotgun (WGS) entry which is preliminary data.</text>
</comment>
<dbReference type="Pfam" id="PF10651">
    <property type="entry name" value="BppU_N"/>
    <property type="match status" value="1"/>
</dbReference>
<evidence type="ECO:0000313" key="3">
    <source>
        <dbReference type="Proteomes" id="UP000823401"/>
    </source>
</evidence>